<accession>T1GI04</accession>
<evidence type="ECO:0000313" key="1">
    <source>
        <dbReference type="EnsemblMetazoa" id="MESCA003071-PA"/>
    </source>
</evidence>
<reference evidence="1" key="2">
    <citation type="submission" date="2015-06" db="UniProtKB">
        <authorList>
            <consortium name="EnsemblMetazoa"/>
        </authorList>
    </citation>
    <scope>IDENTIFICATION</scope>
</reference>
<reference evidence="2" key="1">
    <citation type="submission" date="2013-02" db="EMBL/GenBank/DDBJ databases">
        <authorList>
            <person name="Hughes D."/>
        </authorList>
    </citation>
    <scope>NUCLEOTIDE SEQUENCE</scope>
    <source>
        <strain>Durham</strain>
        <strain evidence="2">NC isolate 2 -- Noor lab</strain>
    </source>
</reference>
<dbReference type="EnsemblMetazoa" id="MESCA003071-RA">
    <property type="protein sequence ID" value="MESCA003071-PA"/>
    <property type="gene ID" value="MESCA003071"/>
</dbReference>
<dbReference type="EMBL" id="CAQQ02162083">
    <property type="status" value="NOT_ANNOTATED_CDS"/>
    <property type="molecule type" value="Genomic_DNA"/>
</dbReference>
<organism evidence="1 2">
    <name type="scientific">Megaselia scalaris</name>
    <name type="common">Humpbacked fly</name>
    <name type="synonym">Phora scalaris</name>
    <dbReference type="NCBI Taxonomy" id="36166"/>
    <lineage>
        <taxon>Eukaryota</taxon>
        <taxon>Metazoa</taxon>
        <taxon>Ecdysozoa</taxon>
        <taxon>Arthropoda</taxon>
        <taxon>Hexapoda</taxon>
        <taxon>Insecta</taxon>
        <taxon>Pterygota</taxon>
        <taxon>Neoptera</taxon>
        <taxon>Endopterygota</taxon>
        <taxon>Diptera</taxon>
        <taxon>Brachycera</taxon>
        <taxon>Muscomorpha</taxon>
        <taxon>Platypezoidea</taxon>
        <taxon>Phoridae</taxon>
        <taxon>Megaseliini</taxon>
        <taxon>Megaselia</taxon>
    </lineage>
</organism>
<dbReference type="EMBL" id="CAQQ02162084">
    <property type="status" value="NOT_ANNOTATED_CDS"/>
    <property type="molecule type" value="Genomic_DNA"/>
</dbReference>
<proteinExistence type="predicted"/>
<dbReference type="AlphaFoldDB" id="T1GI04"/>
<dbReference type="HOGENOM" id="CLU_2519027_0_0_1"/>
<sequence>KKPKLNNNKTQYIRYRHLNIEYFEKSSTFTENRLHQQNPHPRTSAFVKPNEVKFVYGTSVILRNFLTNRIYSLDSLEIRKKAQLL</sequence>
<name>T1GI04_MEGSC</name>
<dbReference type="Proteomes" id="UP000015102">
    <property type="component" value="Unassembled WGS sequence"/>
</dbReference>
<evidence type="ECO:0000313" key="2">
    <source>
        <dbReference type="Proteomes" id="UP000015102"/>
    </source>
</evidence>
<protein>
    <submittedName>
        <fullName evidence="1">Uncharacterized protein</fullName>
    </submittedName>
</protein>
<keyword evidence="2" id="KW-1185">Reference proteome</keyword>